<protein>
    <submittedName>
        <fullName evidence="2">GGDEF domain-containing protein</fullName>
    </submittedName>
</protein>
<sequence length="377" mass="40239">MGGAGKTSWRSPASNRYPGDSGVPGHTLLVAHFVRFCTTISCHFGGWPLKVSCIIAPIHPPERSMAASISVLHVGSAAPALASDTDFGRCIWRHCDTLDQAQAAIAEAAPEAILFSCDSDAQAEALPHWSCWTQAVLGSAVVVGTPTPNRDLMVRLLRAGAQDVLPLSPHALHPGGVDDGDQIARSLCMAIERKRQEQELRRAWSIDLATGLPNRVQLMELLHQLCALREREPAPMALLVLRIEGLATTEARLGVAASQALRRKLAVRLRSVLRASDVVSALAPDAFGVVLTRLDTPADGERVAAKLAQGLREPFMVSGQTTVVTVSTGVALYPEHGRQPDELLKLALGAAAARRGLGRQGFADRRERGQVAAANDD</sequence>
<proteinExistence type="predicted"/>
<dbReference type="PANTHER" id="PTHR44757:SF2">
    <property type="entry name" value="BIOFILM ARCHITECTURE MAINTENANCE PROTEIN MBAA"/>
    <property type="match status" value="1"/>
</dbReference>
<evidence type="ECO:0000259" key="1">
    <source>
        <dbReference type="PROSITE" id="PS50887"/>
    </source>
</evidence>
<dbReference type="OrthoDB" id="5289013at2"/>
<dbReference type="PANTHER" id="PTHR44757">
    <property type="entry name" value="DIGUANYLATE CYCLASE DGCP"/>
    <property type="match status" value="1"/>
</dbReference>
<dbReference type="InterPro" id="IPR000160">
    <property type="entry name" value="GGDEF_dom"/>
</dbReference>
<dbReference type="SUPFAM" id="SSF55073">
    <property type="entry name" value="Nucleotide cyclase"/>
    <property type="match status" value="1"/>
</dbReference>
<organism evidence="2 3">
    <name type="scientific">Sphaerotilus sulfidivorans</name>
    <dbReference type="NCBI Taxonomy" id="639200"/>
    <lineage>
        <taxon>Bacteria</taxon>
        <taxon>Pseudomonadati</taxon>
        <taxon>Pseudomonadota</taxon>
        <taxon>Betaproteobacteria</taxon>
        <taxon>Burkholderiales</taxon>
        <taxon>Sphaerotilaceae</taxon>
        <taxon>Sphaerotilus</taxon>
    </lineage>
</organism>
<name>A0A5C1Q159_9BURK</name>
<reference evidence="2 3" key="1">
    <citation type="submission" date="2019-02" db="EMBL/GenBank/DDBJ databases">
        <title>Complete Genome Sequence and Methylome Analysis of Sphaerotilus natans subsp. sulfidivorans D-507.</title>
        <authorList>
            <person name="Fomenkov A."/>
            <person name="Gridneva E."/>
            <person name="Smolyakov D."/>
            <person name="Dubinina G."/>
            <person name="Vincze T."/>
            <person name="Grabovich M."/>
            <person name="Roberts R.J."/>
        </authorList>
    </citation>
    <scope>NUCLEOTIDE SEQUENCE [LARGE SCALE GENOMIC DNA]</scope>
    <source>
        <strain evidence="2 3">D-507</strain>
    </source>
</reference>
<dbReference type="AlphaFoldDB" id="A0A5C1Q159"/>
<dbReference type="InterPro" id="IPR052155">
    <property type="entry name" value="Biofilm_reg_signaling"/>
</dbReference>
<feature type="domain" description="GGDEF" evidence="1">
    <location>
        <begin position="234"/>
        <end position="367"/>
    </location>
</feature>
<accession>A0A5C1Q159</accession>
<evidence type="ECO:0000313" key="3">
    <source>
        <dbReference type="Proteomes" id="UP000323522"/>
    </source>
</evidence>
<dbReference type="InterPro" id="IPR029787">
    <property type="entry name" value="Nucleotide_cyclase"/>
</dbReference>
<dbReference type="NCBIfam" id="TIGR00254">
    <property type="entry name" value="GGDEF"/>
    <property type="match status" value="1"/>
</dbReference>
<dbReference type="KEGG" id="snn:EWH46_07685"/>
<evidence type="ECO:0000313" key="2">
    <source>
        <dbReference type="EMBL" id="QEN00669.1"/>
    </source>
</evidence>
<dbReference type="EMBL" id="CP035708">
    <property type="protein sequence ID" value="QEN00669.1"/>
    <property type="molecule type" value="Genomic_DNA"/>
</dbReference>
<dbReference type="InterPro" id="IPR043128">
    <property type="entry name" value="Rev_trsase/Diguanyl_cyclase"/>
</dbReference>
<dbReference type="Proteomes" id="UP000323522">
    <property type="component" value="Chromosome"/>
</dbReference>
<dbReference type="PROSITE" id="PS50887">
    <property type="entry name" value="GGDEF"/>
    <property type="match status" value="1"/>
</dbReference>
<dbReference type="SMART" id="SM00267">
    <property type="entry name" value="GGDEF"/>
    <property type="match status" value="1"/>
</dbReference>
<dbReference type="Gene3D" id="3.30.70.270">
    <property type="match status" value="1"/>
</dbReference>
<gene>
    <name evidence="2" type="ORF">EWH46_07685</name>
</gene>
<dbReference type="Pfam" id="PF00990">
    <property type="entry name" value="GGDEF"/>
    <property type="match status" value="1"/>
</dbReference>